<reference evidence="4 5" key="1">
    <citation type="journal article" date="2018" name="Nat. Biotechnol.">
        <title>A standardized bacterial taxonomy based on genome phylogeny substantially revises the tree of life.</title>
        <authorList>
            <person name="Parks D.H."/>
            <person name="Chuvochina M."/>
            <person name="Waite D.W."/>
            <person name="Rinke C."/>
            <person name="Skarshewski A."/>
            <person name="Chaumeil P.A."/>
            <person name="Hugenholtz P."/>
        </authorList>
    </citation>
    <scope>NUCLEOTIDE SEQUENCE [LARGE SCALE GENOMIC DNA]</scope>
    <source>
        <strain evidence="4">UBA8781</strain>
    </source>
</reference>
<name>A0A3D1JK73_9CHLR</name>
<gene>
    <name evidence="4" type="ORF">DEQ80_09845</name>
</gene>
<dbReference type="GO" id="GO:0016757">
    <property type="term" value="F:glycosyltransferase activity"/>
    <property type="evidence" value="ECO:0007669"/>
    <property type="project" value="UniProtKB-KW"/>
</dbReference>
<dbReference type="PANTHER" id="PTHR47505">
    <property type="entry name" value="DNA UTILIZATION PROTEIN YHGH"/>
    <property type="match status" value="1"/>
</dbReference>
<protein>
    <submittedName>
        <fullName evidence="4">Amidophosphoribosyltransferase</fullName>
    </submittedName>
</protein>
<dbReference type="InterPro" id="IPR029057">
    <property type="entry name" value="PRTase-like"/>
</dbReference>
<dbReference type="Proteomes" id="UP000264141">
    <property type="component" value="Unassembled WGS sequence"/>
</dbReference>
<sequence length="252" mass="27562">MITSGLQKRPAAVAYHLFWNAVDWVFPPTCGGCNRTGERWCEQCQKSTLLLAENLCERCGNPLPPDGHCPECDRQRPVFTALRSFCAYRGPARKAIHRLKYQRDLGMGEALAQVMSPWVASLQWPVDVITSVPLSPARLKQRGYNQASMIALPLAWEMGVRFDSGLLHRARETSSQVGLSAAERIKNVDGAFYAQGNLRGKTVLVIDDVITTGATMNSCASALLTAGASAVFGLSFARALLADHQVEPDPIF</sequence>
<evidence type="ECO:0000313" key="5">
    <source>
        <dbReference type="Proteomes" id="UP000264141"/>
    </source>
</evidence>
<dbReference type="AlphaFoldDB" id="A0A3D1JK73"/>
<dbReference type="SUPFAM" id="SSF53271">
    <property type="entry name" value="PRTase-like"/>
    <property type="match status" value="1"/>
</dbReference>
<comment type="similarity">
    <text evidence="1">Belongs to the ComF/GntX family.</text>
</comment>
<dbReference type="EMBL" id="DPBP01000037">
    <property type="protein sequence ID" value="HCE18148.1"/>
    <property type="molecule type" value="Genomic_DNA"/>
</dbReference>
<feature type="domain" description="Phosphoribosyltransferase" evidence="2">
    <location>
        <begin position="184"/>
        <end position="229"/>
    </location>
</feature>
<evidence type="ECO:0000313" key="4">
    <source>
        <dbReference type="EMBL" id="HCE18148.1"/>
    </source>
</evidence>
<dbReference type="PANTHER" id="PTHR47505:SF1">
    <property type="entry name" value="DNA UTILIZATION PROTEIN YHGH"/>
    <property type="match status" value="1"/>
</dbReference>
<evidence type="ECO:0000259" key="3">
    <source>
        <dbReference type="Pfam" id="PF18912"/>
    </source>
</evidence>
<organism evidence="4 5">
    <name type="scientific">Anaerolinea thermolimosa</name>
    <dbReference type="NCBI Taxonomy" id="229919"/>
    <lineage>
        <taxon>Bacteria</taxon>
        <taxon>Bacillati</taxon>
        <taxon>Chloroflexota</taxon>
        <taxon>Anaerolineae</taxon>
        <taxon>Anaerolineales</taxon>
        <taxon>Anaerolineaceae</taxon>
        <taxon>Anaerolinea</taxon>
    </lineage>
</organism>
<feature type="domain" description="Double zinc ribbon" evidence="3">
    <location>
        <begin position="22"/>
        <end position="72"/>
    </location>
</feature>
<keyword evidence="4" id="KW-0328">Glycosyltransferase</keyword>
<dbReference type="InterPro" id="IPR044005">
    <property type="entry name" value="DZR_2"/>
</dbReference>
<dbReference type="CDD" id="cd06223">
    <property type="entry name" value="PRTases_typeI"/>
    <property type="match status" value="1"/>
</dbReference>
<comment type="caution">
    <text evidence="4">The sequence shown here is derived from an EMBL/GenBank/DDBJ whole genome shotgun (WGS) entry which is preliminary data.</text>
</comment>
<keyword evidence="4" id="KW-0808">Transferase</keyword>
<dbReference type="STRING" id="229919.GCA_001050195_01837"/>
<dbReference type="InterPro" id="IPR051910">
    <property type="entry name" value="ComF/GntX_DNA_util-trans"/>
</dbReference>
<dbReference type="InterPro" id="IPR000836">
    <property type="entry name" value="PRTase_dom"/>
</dbReference>
<evidence type="ECO:0000256" key="1">
    <source>
        <dbReference type="ARBA" id="ARBA00008007"/>
    </source>
</evidence>
<dbReference type="Pfam" id="PF18912">
    <property type="entry name" value="DZR_2"/>
    <property type="match status" value="1"/>
</dbReference>
<dbReference type="Pfam" id="PF00156">
    <property type="entry name" value="Pribosyltran"/>
    <property type="match status" value="1"/>
</dbReference>
<dbReference type="Gene3D" id="3.40.50.2020">
    <property type="match status" value="1"/>
</dbReference>
<proteinExistence type="inferred from homology"/>
<evidence type="ECO:0000259" key="2">
    <source>
        <dbReference type="Pfam" id="PF00156"/>
    </source>
</evidence>
<accession>A0A3D1JK73</accession>